<reference evidence="3 4" key="1">
    <citation type="submission" date="2014-06" db="EMBL/GenBank/DDBJ databases">
        <authorList>
            <person name="Swart Estienne"/>
        </authorList>
    </citation>
    <scope>NUCLEOTIDE SEQUENCE [LARGE SCALE GENOMIC DNA]</scope>
    <source>
        <strain evidence="3 4">130c</strain>
    </source>
</reference>
<dbReference type="InParanoid" id="A0A078A7Z6"/>
<gene>
    <name evidence="3" type="primary">Contig11771.g12584</name>
    <name evidence="3" type="ORF">STYLEM_6672</name>
</gene>
<organism evidence="3 4">
    <name type="scientific">Stylonychia lemnae</name>
    <name type="common">Ciliate</name>
    <dbReference type="NCBI Taxonomy" id="5949"/>
    <lineage>
        <taxon>Eukaryota</taxon>
        <taxon>Sar</taxon>
        <taxon>Alveolata</taxon>
        <taxon>Ciliophora</taxon>
        <taxon>Intramacronucleata</taxon>
        <taxon>Spirotrichea</taxon>
        <taxon>Stichotrichia</taxon>
        <taxon>Sporadotrichida</taxon>
        <taxon>Oxytrichidae</taxon>
        <taxon>Stylonychinae</taxon>
        <taxon>Stylonychia</taxon>
    </lineage>
</organism>
<feature type="compositionally biased region" description="Basic and acidic residues" evidence="2">
    <location>
        <begin position="431"/>
        <end position="451"/>
    </location>
</feature>
<name>A0A078A7Z6_STYLE</name>
<dbReference type="EMBL" id="CCKQ01006398">
    <property type="protein sequence ID" value="CDW77707.1"/>
    <property type="molecule type" value="Genomic_DNA"/>
</dbReference>
<keyword evidence="4" id="KW-1185">Reference proteome</keyword>
<evidence type="ECO:0000256" key="2">
    <source>
        <dbReference type="SAM" id="MobiDB-lite"/>
    </source>
</evidence>
<accession>A0A078A7Z6</accession>
<dbReference type="Proteomes" id="UP000039865">
    <property type="component" value="Unassembled WGS sequence"/>
</dbReference>
<sequence>MLSPQEQASKLVTSPMQIQEKHQYHYDRRSTNEDIIPVSRQASDQQFFSQKSANKRVSAGDIDISIEFPKPDQDIFSQEHFSQINEESKEISTYRMKSNKNNLQEQQDTKHLLSNHQTVPEVQESMQQNNLKSKHNTNSLSESQMNSTIGNGGGMGFLDLMKQAQEHFQDDQQQHETASSNIDESIMNAYREVVPKTQFEALKNENARIRRDLPSIKDNLENMKIQTRNVENEVNFLMAGVENTEEIKQNYEKKVKQFDNDIEIVKRKIDQAVLDYTDQKIKTQNLDLAFKRIMNTLILNCQQNKNQIMDDNLRQLFKELNIKDKQKFQTPVSTTKSRRQLSKQTIGSSFLDESKLSLKTVQGYNVNEAMIAKIDNLEKELIKKKYELQIVRKDLYNNLEKDQKEKLIQDLQRFGESAVTELVKVFTVQDSKKQPKKMDEIKSLPTKDFKSTKNSQKS</sequence>
<evidence type="ECO:0000313" key="3">
    <source>
        <dbReference type="EMBL" id="CDW77707.1"/>
    </source>
</evidence>
<dbReference type="AlphaFoldDB" id="A0A078A7Z6"/>
<evidence type="ECO:0000256" key="1">
    <source>
        <dbReference type="SAM" id="Coils"/>
    </source>
</evidence>
<proteinExistence type="predicted"/>
<feature type="region of interest" description="Disordered" evidence="2">
    <location>
        <begin position="431"/>
        <end position="458"/>
    </location>
</feature>
<protein>
    <submittedName>
        <fullName evidence="3">Uncharacterized protein</fullName>
    </submittedName>
</protein>
<feature type="coiled-coil region" evidence="1">
    <location>
        <begin position="367"/>
        <end position="394"/>
    </location>
</feature>
<feature type="coiled-coil region" evidence="1">
    <location>
        <begin position="199"/>
        <end position="268"/>
    </location>
</feature>
<keyword evidence="1" id="KW-0175">Coiled coil</keyword>
<evidence type="ECO:0000313" key="4">
    <source>
        <dbReference type="Proteomes" id="UP000039865"/>
    </source>
</evidence>